<comment type="caution">
    <text evidence="3">The sequence shown here is derived from an EMBL/GenBank/DDBJ whole genome shotgun (WGS) entry which is preliminary data.</text>
</comment>
<feature type="compositionally biased region" description="Polar residues" evidence="2">
    <location>
        <begin position="150"/>
        <end position="169"/>
    </location>
</feature>
<proteinExistence type="predicted"/>
<sequence>MVDPAFWSRGTTLRTLERQPISPDDRDVSDHDITDLKSPVSKTKNSTSSDDGGEPDFDSTDTKIIGAPANDSDPSNSDDEAPPAFSEMTRAERDELMAAVKSLQRDQDDIKRLQQQHDQHLKDILSRQPSLPKMFQVIMRKSLTPETPLETYQTDNFSSGRSGYETQSQSSTLKNMLPYEQDEIYVHLEQVYTNLRVFQASARSIKAVLGPAKVHPSTYYNVDEIDPRKRENDELRKKIAMLELELRATKPPRLEGPTPASVTCKPQRGSNEAYSILPSKDIVI</sequence>
<accession>A0AAV2H3C7</accession>
<dbReference type="Proteomes" id="UP001497497">
    <property type="component" value="Unassembled WGS sequence"/>
</dbReference>
<feature type="coiled-coil region" evidence="1">
    <location>
        <begin position="86"/>
        <end position="123"/>
    </location>
</feature>
<feature type="region of interest" description="Disordered" evidence="2">
    <location>
        <begin position="251"/>
        <end position="270"/>
    </location>
</feature>
<reference evidence="3 4" key="1">
    <citation type="submission" date="2024-04" db="EMBL/GenBank/DDBJ databases">
        <authorList>
            <consortium name="Genoscope - CEA"/>
            <person name="William W."/>
        </authorList>
    </citation>
    <scope>NUCLEOTIDE SEQUENCE [LARGE SCALE GENOMIC DNA]</scope>
</reference>
<evidence type="ECO:0000256" key="1">
    <source>
        <dbReference type="SAM" id="Coils"/>
    </source>
</evidence>
<dbReference type="EMBL" id="CAXITT010000020">
    <property type="protein sequence ID" value="CAL1527680.1"/>
    <property type="molecule type" value="Genomic_DNA"/>
</dbReference>
<keyword evidence="4" id="KW-1185">Reference proteome</keyword>
<protein>
    <submittedName>
        <fullName evidence="3">Uncharacterized protein</fullName>
    </submittedName>
</protein>
<evidence type="ECO:0000256" key="2">
    <source>
        <dbReference type="SAM" id="MobiDB-lite"/>
    </source>
</evidence>
<feature type="compositionally biased region" description="Basic and acidic residues" evidence="2">
    <location>
        <begin position="23"/>
        <end position="35"/>
    </location>
</feature>
<name>A0AAV2H3C7_LYMST</name>
<feature type="non-terminal residue" evidence="3">
    <location>
        <position position="284"/>
    </location>
</feature>
<organism evidence="3 4">
    <name type="scientific">Lymnaea stagnalis</name>
    <name type="common">Great pond snail</name>
    <name type="synonym">Helix stagnalis</name>
    <dbReference type="NCBI Taxonomy" id="6523"/>
    <lineage>
        <taxon>Eukaryota</taxon>
        <taxon>Metazoa</taxon>
        <taxon>Spiralia</taxon>
        <taxon>Lophotrochozoa</taxon>
        <taxon>Mollusca</taxon>
        <taxon>Gastropoda</taxon>
        <taxon>Heterobranchia</taxon>
        <taxon>Euthyneura</taxon>
        <taxon>Panpulmonata</taxon>
        <taxon>Hygrophila</taxon>
        <taxon>Lymnaeoidea</taxon>
        <taxon>Lymnaeidae</taxon>
        <taxon>Lymnaea</taxon>
    </lineage>
</organism>
<gene>
    <name evidence="3" type="ORF">GSLYS_00001850001</name>
</gene>
<evidence type="ECO:0000313" key="4">
    <source>
        <dbReference type="Proteomes" id="UP001497497"/>
    </source>
</evidence>
<feature type="region of interest" description="Disordered" evidence="2">
    <location>
        <begin position="1"/>
        <end position="85"/>
    </location>
</feature>
<keyword evidence="1" id="KW-0175">Coiled coil</keyword>
<evidence type="ECO:0000313" key="3">
    <source>
        <dbReference type="EMBL" id="CAL1527680.1"/>
    </source>
</evidence>
<feature type="region of interest" description="Disordered" evidence="2">
    <location>
        <begin position="149"/>
        <end position="169"/>
    </location>
</feature>
<dbReference type="AlphaFoldDB" id="A0AAV2H3C7"/>
<feature type="compositionally biased region" description="Polar residues" evidence="2">
    <location>
        <begin position="40"/>
        <end position="50"/>
    </location>
</feature>